<protein>
    <submittedName>
        <fullName evidence="1">Uncharacterized protein</fullName>
    </submittedName>
</protein>
<gene>
    <name evidence="1" type="ORF">KUCAC02_002070</name>
</gene>
<feature type="non-terminal residue" evidence="1">
    <location>
        <position position="272"/>
    </location>
</feature>
<proteinExistence type="predicted"/>
<reference evidence="1" key="1">
    <citation type="submission" date="2022-05" db="EMBL/GenBank/DDBJ databases">
        <title>Chromosome-level genome of Chaenocephalus aceratus.</title>
        <authorList>
            <person name="Park H."/>
        </authorList>
    </citation>
    <scope>NUCLEOTIDE SEQUENCE</scope>
    <source>
        <strain evidence="1">KU_202001</strain>
    </source>
</reference>
<dbReference type="EMBL" id="CM043787">
    <property type="protein sequence ID" value="KAI4830440.1"/>
    <property type="molecule type" value="Genomic_DNA"/>
</dbReference>
<accession>A0ACB9XSF8</accession>
<organism evidence="1 2">
    <name type="scientific">Chaenocephalus aceratus</name>
    <name type="common">Blackfin icefish</name>
    <name type="synonym">Chaenichthys aceratus</name>
    <dbReference type="NCBI Taxonomy" id="36190"/>
    <lineage>
        <taxon>Eukaryota</taxon>
        <taxon>Metazoa</taxon>
        <taxon>Chordata</taxon>
        <taxon>Craniata</taxon>
        <taxon>Vertebrata</taxon>
        <taxon>Euteleostomi</taxon>
        <taxon>Actinopterygii</taxon>
        <taxon>Neopterygii</taxon>
        <taxon>Teleostei</taxon>
        <taxon>Neoteleostei</taxon>
        <taxon>Acanthomorphata</taxon>
        <taxon>Eupercaria</taxon>
        <taxon>Perciformes</taxon>
        <taxon>Notothenioidei</taxon>
        <taxon>Channichthyidae</taxon>
        <taxon>Chaenocephalus</taxon>
    </lineage>
</organism>
<name>A0ACB9XSF8_CHAAC</name>
<evidence type="ECO:0000313" key="2">
    <source>
        <dbReference type="Proteomes" id="UP001057452"/>
    </source>
</evidence>
<comment type="caution">
    <text evidence="1">The sequence shown here is derived from an EMBL/GenBank/DDBJ whole genome shotgun (WGS) entry which is preliminary data.</text>
</comment>
<evidence type="ECO:0000313" key="1">
    <source>
        <dbReference type="EMBL" id="KAI4830440.1"/>
    </source>
</evidence>
<feature type="non-terminal residue" evidence="1">
    <location>
        <position position="1"/>
    </location>
</feature>
<dbReference type="Proteomes" id="UP001057452">
    <property type="component" value="Chromosome 3"/>
</dbReference>
<sequence>TSVEALLVRAALLALALPSCLGPASCPLSGKSNTLNGERKHYDCNRTWNEISVSPITTFLHILTVEEKPFTITLVSAVLVISLEWKDDMVLYASARPVDQVLPVIEVSVPESRGLVLSAAGLTTTQILFQGEWAELRGQPQGLSVTNREAMVTEGGHRAGHYNKVPPVTSPHDGSPDHPSEQGTIYIQQVEEYFLDRRKAWGGGETVSIVHFVLSQLTMDDCSPPVAQRCIDCSHQRKRTPFVNPMNWEIDEALLCEISPAPSPVQPPASKG</sequence>
<keyword evidence="2" id="KW-1185">Reference proteome</keyword>